<evidence type="ECO:0000313" key="9">
    <source>
        <dbReference type="EMBL" id="MBB6054832.1"/>
    </source>
</evidence>
<organism evidence="9 10">
    <name type="scientific">Tolumonas osonensis</name>
    <dbReference type="NCBI Taxonomy" id="675874"/>
    <lineage>
        <taxon>Bacteria</taxon>
        <taxon>Pseudomonadati</taxon>
        <taxon>Pseudomonadota</taxon>
        <taxon>Gammaproteobacteria</taxon>
        <taxon>Aeromonadales</taxon>
        <taxon>Aeromonadaceae</taxon>
        <taxon>Tolumonas</taxon>
    </lineage>
</organism>
<accession>A0A841GJZ9</accession>
<feature type="domain" description="Solute-binding protein family 3/N-terminal" evidence="8">
    <location>
        <begin position="26"/>
        <end position="255"/>
    </location>
</feature>
<dbReference type="InterPro" id="IPR018313">
    <property type="entry name" value="SBP_3_CS"/>
</dbReference>
<keyword evidence="3" id="KW-0813">Transport</keyword>
<sequence>MKNFRRIMQLAAIAFAVNANAAEIKEIRFGVEPGYAPFEVKAADGSLTGFDIDLGNEMCKRLKAKCEWVESDFDGLIPALKAKKIDAILSAMSITEQRQQEINFTNKLYGTPARLVAAKGSGIQPTVEALQGKRVGVMQGTTAETYAKDNWQSKGVELVPYQNQDLVYADLVSGRVDAAFQDAVTAGESFLNKPQGEQFEYAGTEINDEKYFGVGAGIGVRKEDTALKDALNKTLAEMRKDGTYDTLAKKYFKFNIYGE</sequence>
<dbReference type="SUPFAM" id="SSF53850">
    <property type="entry name" value="Periplasmic binding protein-like II"/>
    <property type="match status" value="1"/>
</dbReference>
<evidence type="ECO:0000256" key="1">
    <source>
        <dbReference type="ARBA" id="ARBA00004418"/>
    </source>
</evidence>
<dbReference type="InterPro" id="IPR005768">
    <property type="entry name" value="Lys_Arg_Orn-bd"/>
</dbReference>
<keyword evidence="10" id="KW-1185">Reference proteome</keyword>
<evidence type="ECO:0000256" key="4">
    <source>
        <dbReference type="ARBA" id="ARBA00022729"/>
    </source>
</evidence>
<evidence type="ECO:0000313" key="10">
    <source>
        <dbReference type="Proteomes" id="UP000585721"/>
    </source>
</evidence>
<dbReference type="RefSeq" id="WP_188025635.1">
    <property type="nucleotide sequence ID" value="NZ_JACHGR010000002.1"/>
</dbReference>
<comment type="caution">
    <text evidence="9">The sequence shown here is derived from an EMBL/GenBank/DDBJ whole genome shotgun (WGS) entry which is preliminary data.</text>
</comment>
<dbReference type="Proteomes" id="UP000585721">
    <property type="component" value="Unassembled WGS sequence"/>
</dbReference>
<comment type="similarity">
    <text evidence="2 6">Belongs to the bacterial solute-binding protein 3 family.</text>
</comment>
<evidence type="ECO:0000256" key="6">
    <source>
        <dbReference type="RuleBase" id="RU003744"/>
    </source>
</evidence>
<keyword evidence="5" id="KW-0574">Periplasm</keyword>
<dbReference type="PANTHER" id="PTHR35936:SF13">
    <property type="entry name" value="HISTIDINE-BINDING PERIPLASMIC PROTEIN"/>
    <property type="match status" value="1"/>
</dbReference>
<feature type="signal peptide" evidence="7">
    <location>
        <begin position="1"/>
        <end position="21"/>
    </location>
</feature>
<dbReference type="PANTHER" id="PTHR35936">
    <property type="entry name" value="MEMBRANE-BOUND LYTIC MUREIN TRANSGLYCOSYLASE F"/>
    <property type="match status" value="1"/>
</dbReference>
<dbReference type="EMBL" id="JACHGR010000002">
    <property type="protein sequence ID" value="MBB6054832.1"/>
    <property type="molecule type" value="Genomic_DNA"/>
</dbReference>
<proteinExistence type="inferred from homology"/>
<reference evidence="9 10" key="1">
    <citation type="submission" date="2020-08" db="EMBL/GenBank/DDBJ databases">
        <title>Genomic Encyclopedia of Type Strains, Phase IV (KMG-IV): sequencing the most valuable type-strain genomes for metagenomic binning, comparative biology and taxonomic classification.</title>
        <authorList>
            <person name="Goeker M."/>
        </authorList>
    </citation>
    <scope>NUCLEOTIDE SEQUENCE [LARGE SCALE GENOMIC DNA]</scope>
    <source>
        <strain evidence="9 10">DSM 22975</strain>
    </source>
</reference>
<dbReference type="InterPro" id="IPR001638">
    <property type="entry name" value="Solute-binding_3/MltF_N"/>
</dbReference>
<dbReference type="PROSITE" id="PS01039">
    <property type="entry name" value="SBP_BACTERIAL_3"/>
    <property type="match status" value="1"/>
</dbReference>
<dbReference type="CDD" id="cd13703">
    <property type="entry name" value="PBP2_HisJ_LAO"/>
    <property type="match status" value="1"/>
</dbReference>
<name>A0A841GJZ9_9GAMM</name>
<dbReference type="AlphaFoldDB" id="A0A841GJZ9"/>
<dbReference type="NCBIfam" id="TIGR01096">
    <property type="entry name" value="3A0103s03R"/>
    <property type="match status" value="1"/>
</dbReference>
<dbReference type="Gene3D" id="3.40.190.10">
    <property type="entry name" value="Periplasmic binding protein-like II"/>
    <property type="match status" value="2"/>
</dbReference>
<dbReference type="SMART" id="SM00062">
    <property type="entry name" value="PBPb"/>
    <property type="match status" value="1"/>
</dbReference>
<evidence type="ECO:0000256" key="3">
    <source>
        <dbReference type="ARBA" id="ARBA00022448"/>
    </source>
</evidence>
<protein>
    <submittedName>
        <fullName evidence="9">Lysine/arginine/ornithine transport system substrate-binding protein/histidine transport system substrate-binding protein</fullName>
    </submittedName>
</protein>
<evidence type="ECO:0000259" key="8">
    <source>
        <dbReference type="SMART" id="SM00062"/>
    </source>
</evidence>
<evidence type="ECO:0000256" key="5">
    <source>
        <dbReference type="ARBA" id="ARBA00022764"/>
    </source>
</evidence>
<keyword evidence="4 7" id="KW-0732">Signal</keyword>
<feature type="chain" id="PRO_5032798570" evidence="7">
    <location>
        <begin position="22"/>
        <end position="259"/>
    </location>
</feature>
<dbReference type="GO" id="GO:0030288">
    <property type="term" value="C:outer membrane-bounded periplasmic space"/>
    <property type="evidence" value="ECO:0007669"/>
    <property type="project" value="InterPro"/>
</dbReference>
<comment type="subcellular location">
    <subcellularLocation>
        <location evidence="1">Periplasm</location>
    </subcellularLocation>
</comment>
<evidence type="ECO:0000256" key="2">
    <source>
        <dbReference type="ARBA" id="ARBA00010333"/>
    </source>
</evidence>
<evidence type="ECO:0000256" key="7">
    <source>
        <dbReference type="SAM" id="SignalP"/>
    </source>
</evidence>
<dbReference type="Pfam" id="PF00497">
    <property type="entry name" value="SBP_bac_3"/>
    <property type="match status" value="1"/>
</dbReference>
<gene>
    <name evidence="9" type="ORF">HNR75_000704</name>
</gene>